<dbReference type="GO" id="GO:0009986">
    <property type="term" value="C:cell surface"/>
    <property type="evidence" value="ECO:0007669"/>
    <property type="project" value="UniProtKB-SubCell"/>
</dbReference>
<dbReference type="Pfam" id="PF04021">
    <property type="entry name" value="Class_IIIsignal"/>
    <property type="match status" value="1"/>
</dbReference>
<dbReference type="AlphaFoldDB" id="A6US94"/>
<dbReference type="OrthoDB" id="60487at2157"/>
<evidence type="ECO:0000256" key="1">
    <source>
        <dbReference type="ARBA" id="ARBA00004241"/>
    </source>
</evidence>
<proteinExistence type="predicted"/>
<name>A6US94_METVS</name>
<gene>
    <name evidence="7" type="ordered locus">Mevan_1472</name>
</gene>
<keyword evidence="6" id="KW-0472">Membrane</keyword>
<sequence>MAKLLRGQISIEFIILLMAVLLVGTLVSVQMTKSTFESSPINEVRKNVFGAITIGGVTTEDEKFGFSLNISGLSITPTGSIQNFELHINDTRKDIEYRYNIEKGDKGLILINGTKSTHVSVYPDPVTGYASEVTFRTSNLNSLLLNTGTEVPIPQYINKFIISANNPEKNPIKYSVSKDSKNPSSSQLLVDFKGNDVNITLIKAGGGGSVYYTLINNADGSISIVEI</sequence>
<feature type="transmembrane region" description="Helical" evidence="6">
    <location>
        <begin position="12"/>
        <end position="31"/>
    </location>
</feature>
<dbReference type="STRING" id="406327.Mevan_1472"/>
<evidence type="ECO:0000313" key="7">
    <source>
        <dbReference type="EMBL" id="ABR55366.1"/>
    </source>
</evidence>
<evidence type="ECO:0000256" key="2">
    <source>
        <dbReference type="ARBA" id="ARBA00004561"/>
    </source>
</evidence>
<evidence type="ECO:0000256" key="6">
    <source>
        <dbReference type="SAM" id="Phobius"/>
    </source>
</evidence>
<keyword evidence="5" id="KW-0281">Fimbrium</keyword>
<dbReference type="KEGG" id="mvn:Mevan_1472"/>
<evidence type="ECO:0000256" key="4">
    <source>
        <dbReference type="ARBA" id="ARBA00022525"/>
    </source>
</evidence>
<accession>A6US94</accession>
<dbReference type="eggNOG" id="arCOG06626">
    <property type="taxonomic scope" value="Archaea"/>
</dbReference>
<keyword evidence="6" id="KW-0812">Transmembrane</keyword>
<comment type="subcellular location">
    <subcellularLocation>
        <location evidence="1">Cell surface</location>
    </subcellularLocation>
    <subcellularLocation>
        <location evidence="2">Fimbrium</location>
    </subcellularLocation>
    <subcellularLocation>
        <location evidence="3">Secreted</location>
    </subcellularLocation>
</comment>
<dbReference type="Proteomes" id="UP000001107">
    <property type="component" value="Chromosome"/>
</dbReference>
<dbReference type="EMBL" id="CP000742">
    <property type="protein sequence ID" value="ABR55366.1"/>
    <property type="molecule type" value="Genomic_DNA"/>
</dbReference>
<evidence type="ECO:0000256" key="5">
    <source>
        <dbReference type="ARBA" id="ARBA00023263"/>
    </source>
</evidence>
<keyword evidence="6" id="KW-1133">Transmembrane helix</keyword>
<dbReference type="GeneID" id="5324749"/>
<evidence type="ECO:0000256" key="3">
    <source>
        <dbReference type="ARBA" id="ARBA00004613"/>
    </source>
</evidence>
<protein>
    <submittedName>
        <fullName evidence="7">Uncharacterized protein</fullName>
    </submittedName>
</protein>
<reference evidence="7" key="1">
    <citation type="submission" date="2007-06" db="EMBL/GenBank/DDBJ databases">
        <title>Complete sequence of Methanococcus vannielii SB.</title>
        <authorList>
            <consortium name="US DOE Joint Genome Institute"/>
            <person name="Copeland A."/>
            <person name="Lucas S."/>
            <person name="Lapidus A."/>
            <person name="Barry K."/>
            <person name="Glavina del Rio T."/>
            <person name="Dalin E."/>
            <person name="Tice H."/>
            <person name="Pitluck S."/>
            <person name="Chain P."/>
            <person name="Malfatti S."/>
            <person name="Shin M."/>
            <person name="Vergez L."/>
            <person name="Schmutz J."/>
            <person name="Larimer F."/>
            <person name="Land M."/>
            <person name="Hauser L."/>
            <person name="Kyrpides N."/>
            <person name="Anderson I."/>
            <person name="Sieprawska-Lupa M."/>
            <person name="Whitman W.B."/>
            <person name="Richardson P."/>
        </authorList>
    </citation>
    <scope>NUCLEOTIDE SEQUENCE [LARGE SCALE GENOMIC DNA]</scope>
    <source>
        <strain evidence="7">SB</strain>
    </source>
</reference>
<keyword evidence="4" id="KW-0964">Secreted</keyword>
<dbReference type="InterPro" id="IPR007166">
    <property type="entry name" value="Class3_signal_pept_motif"/>
</dbReference>
<dbReference type="RefSeq" id="WP_012066280.1">
    <property type="nucleotide sequence ID" value="NC_009634.1"/>
</dbReference>
<organism evidence="7 8">
    <name type="scientific">Methanococcus vannielii (strain ATCC 35089 / DSM 1224 / JCM 13029 / OCM 148 / SB)</name>
    <dbReference type="NCBI Taxonomy" id="406327"/>
    <lineage>
        <taxon>Archaea</taxon>
        <taxon>Methanobacteriati</taxon>
        <taxon>Methanobacteriota</taxon>
        <taxon>Methanomada group</taxon>
        <taxon>Methanococci</taxon>
        <taxon>Methanococcales</taxon>
        <taxon>Methanococcaceae</taxon>
        <taxon>Methanococcus</taxon>
    </lineage>
</organism>
<dbReference type="HOGENOM" id="CLU_1232782_0_0_2"/>
<dbReference type="GO" id="GO:0005576">
    <property type="term" value="C:extracellular region"/>
    <property type="evidence" value="ECO:0007669"/>
    <property type="project" value="UniProtKB-SubCell"/>
</dbReference>
<keyword evidence="8" id="KW-1185">Reference proteome</keyword>
<evidence type="ECO:0000313" key="8">
    <source>
        <dbReference type="Proteomes" id="UP000001107"/>
    </source>
</evidence>